<evidence type="ECO:0000313" key="4">
    <source>
        <dbReference type="Proteomes" id="UP000215355"/>
    </source>
</evidence>
<dbReference type="Gene3D" id="3.30.360.10">
    <property type="entry name" value="Dihydrodipicolinate Reductase, domain 2"/>
    <property type="match status" value="1"/>
</dbReference>
<sequence length="425" mass="47609">MNRRDFISKTALGAAAFTILPRHVLGGNGFLAPSDRLNLGFIGVGKQMYGLLNQFMKLPETMVIAAADVDSSKLNNFIGEANKLNASKAAHQVQGFGQYRDLLAIKDIDAVIIASPDHWHAMHVVDAAKAGKDIYCEKPLALTIDEGRAMVNAVRKYKRVLQTGSMQRSQYNFRQAADLIRNGYIGDIKEVNVSVGEPVKECDLPSLPAPAHLDWDSWIGPSLYRGFNPILSPALGAPEWSLWRLYHGFGGGYVTDWGAHMFDIVQWALGMDHTGPVSFTPPDIPMAKEGLYFTYKNGINVHHKSWGSFNAIQFLGTEGKIEVSREFLRSDKADLPKLQIAEKDRKVYYSENHYQDFVDAIKKRSKPICDVEIGHRTATVCNAVNIAYQIQKPIKWNPNKEVFDSPFANNLKGRAYRGKWDYLDF</sequence>
<dbReference type="Gene3D" id="3.40.50.720">
    <property type="entry name" value="NAD(P)-binding Rossmann-like Domain"/>
    <property type="match status" value="1"/>
</dbReference>
<evidence type="ECO:0000313" key="3">
    <source>
        <dbReference type="EMBL" id="SNV53122.1"/>
    </source>
</evidence>
<protein>
    <submittedName>
        <fullName evidence="3">Uncharacterized oxidoreductase ycjS</fullName>
        <ecNumber evidence="3">1.-.-.-</ecNumber>
    </submittedName>
</protein>
<dbReference type="Proteomes" id="UP000215355">
    <property type="component" value="Chromosome 1"/>
</dbReference>
<dbReference type="AlphaFoldDB" id="A0AAJ5C117"/>
<dbReference type="InterPro" id="IPR050463">
    <property type="entry name" value="Gfo/Idh/MocA_oxidrdct_glycsds"/>
</dbReference>
<organism evidence="3 4">
    <name type="scientific">Sphingobacterium mizutaii</name>
    <dbReference type="NCBI Taxonomy" id="1010"/>
    <lineage>
        <taxon>Bacteria</taxon>
        <taxon>Pseudomonadati</taxon>
        <taxon>Bacteroidota</taxon>
        <taxon>Sphingobacteriia</taxon>
        <taxon>Sphingobacteriales</taxon>
        <taxon>Sphingobacteriaceae</taxon>
        <taxon>Sphingobacterium</taxon>
    </lineage>
</organism>
<reference evidence="3 4" key="1">
    <citation type="submission" date="2017-06" db="EMBL/GenBank/DDBJ databases">
        <authorList>
            <consortium name="Pathogen Informatics"/>
        </authorList>
    </citation>
    <scope>NUCLEOTIDE SEQUENCE [LARGE SCALE GENOMIC DNA]</scope>
    <source>
        <strain evidence="3 4">NCTC12149</strain>
    </source>
</reference>
<dbReference type="InterPro" id="IPR036291">
    <property type="entry name" value="NAD(P)-bd_dom_sf"/>
</dbReference>
<dbReference type="RefSeq" id="WP_093097956.1">
    <property type="nucleotide sequence ID" value="NZ_FNGK01000002.1"/>
</dbReference>
<dbReference type="KEGG" id="smiz:4412673_02796"/>
<proteinExistence type="predicted"/>
<dbReference type="EMBL" id="LT906468">
    <property type="protein sequence ID" value="SNV53122.1"/>
    <property type="molecule type" value="Genomic_DNA"/>
</dbReference>
<keyword evidence="3" id="KW-0560">Oxidoreductase</keyword>
<dbReference type="PANTHER" id="PTHR43818">
    <property type="entry name" value="BCDNA.GH03377"/>
    <property type="match status" value="1"/>
</dbReference>
<gene>
    <name evidence="3" type="primary">ycjS</name>
    <name evidence="3" type="ORF">SAMEA4412673_02796</name>
</gene>
<dbReference type="Pfam" id="PF01408">
    <property type="entry name" value="GFO_IDH_MocA"/>
    <property type="match status" value="1"/>
</dbReference>
<accession>A0AAJ5C117</accession>
<evidence type="ECO:0000259" key="1">
    <source>
        <dbReference type="Pfam" id="PF01408"/>
    </source>
</evidence>
<dbReference type="SUPFAM" id="SSF55347">
    <property type="entry name" value="Glyceraldehyde-3-phosphate dehydrogenase-like, C-terminal domain"/>
    <property type="match status" value="1"/>
</dbReference>
<dbReference type="InterPro" id="IPR043906">
    <property type="entry name" value="Gfo/Idh/MocA_OxRdtase_bact_C"/>
</dbReference>
<dbReference type="InterPro" id="IPR000683">
    <property type="entry name" value="Gfo/Idh/MocA-like_OxRdtase_N"/>
</dbReference>
<dbReference type="SUPFAM" id="SSF51735">
    <property type="entry name" value="NAD(P)-binding Rossmann-fold domains"/>
    <property type="match status" value="1"/>
</dbReference>
<dbReference type="GO" id="GO:0000166">
    <property type="term" value="F:nucleotide binding"/>
    <property type="evidence" value="ECO:0007669"/>
    <property type="project" value="InterPro"/>
</dbReference>
<dbReference type="EC" id="1.-.-.-" evidence="3"/>
<feature type="domain" description="Gfo/Idh/MocA-like oxidoreductase N-terminal" evidence="1">
    <location>
        <begin position="38"/>
        <end position="164"/>
    </location>
</feature>
<evidence type="ECO:0000259" key="2">
    <source>
        <dbReference type="Pfam" id="PF19051"/>
    </source>
</evidence>
<dbReference type="Pfam" id="PF19051">
    <property type="entry name" value="GFO_IDH_MocA_C2"/>
    <property type="match status" value="1"/>
</dbReference>
<name>A0AAJ5C117_9SPHI</name>
<feature type="domain" description="Gfo/Idh/MocA-like oxidoreductase bacterial type C-terminal" evidence="2">
    <location>
        <begin position="203"/>
        <end position="421"/>
    </location>
</feature>
<dbReference type="GO" id="GO:0016491">
    <property type="term" value="F:oxidoreductase activity"/>
    <property type="evidence" value="ECO:0007669"/>
    <property type="project" value="UniProtKB-KW"/>
</dbReference>
<dbReference type="PANTHER" id="PTHR43818:SF5">
    <property type="entry name" value="OXIDOREDUCTASE FAMILY PROTEIN"/>
    <property type="match status" value="1"/>
</dbReference>